<evidence type="ECO:0000256" key="11">
    <source>
        <dbReference type="SAM" id="Phobius"/>
    </source>
</evidence>
<dbReference type="eggNOG" id="COG0475">
    <property type="taxonomic scope" value="Bacteria"/>
</dbReference>
<dbReference type="PANTHER" id="PTHR43562:SF3">
    <property type="entry name" value="SODIUM ION_PROTON EXCHANGER (EUROFUNG)"/>
    <property type="match status" value="1"/>
</dbReference>
<gene>
    <name evidence="13" type="ORF">IV53_GL001129</name>
</gene>
<dbReference type="InterPro" id="IPR004771">
    <property type="entry name" value="K/H_exchanger"/>
</dbReference>
<evidence type="ECO:0000313" key="13">
    <source>
        <dbReference type="EMBL" id="KRN89802.1"/>
    </source>
</evidence>
<feature type="transmembrane region" description="Helical" evidence="11">
    <location>
        <begin position="32"/>
        <end position="51"/>
    </location>
</feature>
<evidence type="ECO:0000256" key="9">
    <source>
        <dbReference type="ARBA" id="ARBA00023136"/>
    </source>
</evidence>
<dbReference type="Gene3D" id="1.20.1530.20">
    <property type="match status" value="1"/>
</dbReference>
<dbReference type="Proteomes" id="UP000051500">
    <property type="component" value="Unassembled WGS sequence"/>
</dbReference>
<comment type="subcellular location">
    <subcellularLocation>
        <location evidence="1">Membrane</location>
        <topology evidence="1">Multi-pass membrane protein</topology>
    </subcellularLocation>
</comment>
<evidence type="ECO:0000256" key="5">
    <source>
        <dbReference type="ARBA" id="ARBA00022692"/>
    </source>
</evidence>
<dbReference type="GO" id="GO:0016020">
    <property type="term" value="C:membrane"/>
    <property type="evidence" value="ECO:0007669"/>
    <property type="project" value="UniProtKB-SubCell"/>
</dbReference>
<feature type="transmembrane region" description="Helical" evidence="11">
    <location>
        <begin position="148"/>
        <end position="172"/>
    </location>
</feature>
<feature type="transmembrane region" description="Helical" evidence="11">
    <location>
        <begin position="57"/>
        <end position="75"/>
    </location>
</feature>
<feature type="transmembrane region" description="Helical" evidence="11">
    <location>
        <begin position="6"/>
        <end position="25"/>
    </location>
</feature>
<dbReference type="PATRIC" id="fig|1122146.4.peg.1166"/>
<feature type="transmembrane region" description="Helical" evidence="11">
    <location>
        <begin position="223"/>
        <end position="252"/>
    </location>
</feature>
<organism evidence="13 14">
    <name type="scientific">Ligilactobacillus ceti DSM 22408</name>
    <dbReference type="NCBI Taxonomy" id="1122146"/>
    <lineage>
        <taxon>Bacteria</taxon>
        <taxon>Bacillati</taxon>
        <taxon>Bacillota</taxon>
        <taxon>Bacilli</taxon>
        <taxon>Lactobacillales</taxon>
        <taxon>Lactobacillaceae</taxon>
        <taxon>Ligilactobacillus</taxon>
    </lineage>
</organism>
<keyword evidence="9 11" id="KW-0472">Membrane</keyword>
<evidence type="ECO:0000256" key="10">
    <source>
        <dbReference type="ARBA" id="ARBA00023201"/>
    </source>
</evidence>
<feature type="transmembrane region" description="Helical" evidence="11">
    <location>
        <begin position="361"/>
        <end position="380"/>
    </location>
</feature>
<dbReference type="GO" id="GO:0008324">
    <property type="term" value="F:monoatomic cation transmembrane transporter activity"/>
    <property type="evidence" value="ECO:0007669"/>
    <property type="project" value="InterPro"/>
</dbReference>
<evidence type="ECO:0000256" key="2">
    <source>
        <dbReference type="ARBA" id="ARBA00005551"/>
    </source>
</evidence>
<feature type="transmembrane region" description="Helical" evidence="11">
    <location>
        <begin position="184"/>
        <end position="203"/>
    </location>
</feature>
<keyword evidence="6 11" id="KW-1133">Transmembrane helix</keyword>
<dbReference type="InterPro" id="IPR006153">
    <property type="entry name" value="Cation/H_exchanger_TM"/>
</dbReference>
<evidence type="ECO:0000256" key="1">
    <source>
        <dbReference type="ARBA" id="ARBA00004141"/>
    </source>
</evidence>
<dbReference type="GO" id="GO:0015297">
    <property type="term" value="F:antiporter activity"/>
    <property type="evidence" value="ECO:0007669"/>
    <property type="project" value="UniProtKB-KW"/>
</dbReference>
<protein>
    <submittedName>
        <fullName evidence="13">Na+ H+ antiporter</fullName>
    </submittedName>
</protein>
<dbReference type="PANTHER" id="PTHR43562">
    <property type="entry name" value="NAPA-TYPE SODIUM/HYDROGEN ANTIPORTER"/>
    <property type="match status" value="1"/>
</dbReference>
<feature type="domain" description="Cation/H+ exchanger transmembrane" evidence="12">
    <location>
        <begin position="16"/>
        <end position="385"/>
    </location>
</feature>
<keyword evidence="14" id="KW-1185">Reference proteome</keyword>
<dbReference type="GO" id="GO:0006814">
    <property type="term" value="P:sodium ion transport"/>
    <property type="evidence" value="ECO:0007669"/>
    <property type="project" value="UniProtKB-KW"/>
</dbReference>
<dbReference type="EMBL" id="JQBZ01000008">
    <property type="protein sequence ID" value="KRN89802.1"/>
    <property type="molecule type" value="Genomic_DNA"/>
</dbReference>
<evidence type="ECO:0000259" key="12">
    <source>
        <dbReference type="Pfam" id="PF00999"/>
    </source>
</evidence>
<dbReference type="GO" id="GO:1902600">
    <property type="term" value="P:proton transmembrane transport"/>
    <property type="evidence" value="ECO:0007669"/>
    <property type="project" value="InterPro"/>
</dbReference>
<name>A0A0R2KT21_9LACO</name>
<accession>A0A0R2KT21</accession>
<keyword evidence="4" id="KW-0050">Antiport</keyword>
<dbReference type="InterPro" id="IPR038770">
    <property type="entry name" value="Na+/solute_symporter_sf"/>
</dbReference>
<dbReference type="STRING" id="1122146.IV53_GL001129"/>
<keyword evidence="10" id="KW-0739">Sodium transport</keyword>
<evidence type="ECO:0000313" key="14">
    <source>
        <dbReference type="Proteomes" id="UP000051500"/>
    </source>
</evidence>
<proteinExistence type="inferred from homology"/>
<comment type="caution">
    <text evidence="13">The sequence shown here is derived from an EMBL/GenBank/DDBJ whole genome shotgun (WGS) entry which is preliminary data.</text>
</comment>
<evidence type="ECO:0000256" key="8">
    <source>
        <dbReference type="ARBA" id="ARBA00023065"/>
    </source>
</evidence>
<comment type="similarity">
    <text evidence="2">Belongs to the monovalent cation:proton antiporter 2 (CPA2) transporter (TC 2.A.37) family.</text>
</comment>
<feature type="transmembrane region" description="Helical" evidence="11">
    <location>
        <begin position="117"/>
        <end position="136"/>
    </location>
</feature>
<keyword evidence="7" id="KW-0915">Sodium</keyword>
<keyword evidence="3" id="KW-0813">Transport</keyword>
<reference evidence="13 14" key="1">
    <citation type="journal article" date="2015" name="Genome Announc.">
        <title>Expanding the biotechnology potential of lactobacilli through comparative genomics of 213 strains and associated genera.</title>
        <authorList>
            <person name="Sun Z."/>
            <person name="Harris H.M."/>
            <person name="McCann A."/>
            <person name="Guo C."/>
            <person name="Argimon S."/>
            <person name="Zhang W."/>
            <person name="Yang X."/>
            <person name="Jeffery I.B."/>
            <person name="Cooney J.C."/>
            <person name="Kagawa T.F."/>
            <person name="Liu W."/>
            <person name="Song Y."/>
            <person name="Salvetti E."/>
            <person name="Wrobel A."/>
            <person name="Rasinkangas P."/>
            <person name="Parkhill J."/>
            <person name="Rea M.C."/>
            <person name="O'Sullivan O."/>
            <person name="Ritari J."/>
            <person name="Douillard F.P."/>
            <person name="Paul Ross R."/>
            <person name="Yang R."/>
            <person name="Briner A.E."/>
            <person name="Felis G.E."/>
            <person name="de Vos W.M."/>
            <person name="Barrangou R."/>
            <person name="Klaenhammer T.R."/>
            <person name="Caufield P.W."/>
            <person name="Cui Y."/>
            <person name="Zhang H."/>
            <person name="O'Toole P.W."/>
        </authorList>
    </citation>
    <scope>NUCLEOTIDE SEQUENCE [LARGE SCALE GENOMIC DNA]</scope>
    <source>
        <strain evidence="13 14">DSM 22408</strain>
    </source>
</reference>
<evidence type="ECO:0000256" key="7">
    <source>
        <dbReference type="ARBA" id="ARBA00023053"/>
    </source>
</evidence>
<feature type="transmembrane region" description="Helical" evidence="11">
    <location>
        <begin position="87"/>
        <end position="105"/>
    </location>
</feature>
<evidence type="ECO:0000256" key="3">
    <source>
        <dbReference type="ARBA" id="ARBA00022448"/>
    </source>
</evidence>
<feature type="transmembrane region" description="Helical" evidence="11">
    <location>
        <begin position="272"/>
        <end position="291"/>
    </location>
</feature>
<keyword evidence="5 11" id="KW-0812">Transmembrane</keyword>
<dbReference type="Pfam" id="PF00999">
    <property type="entry name" value="Na_H_Exchanger"/>
    <property type="match status" value="1"/>
</dbReference>
<keyword evidence="8" id="KW-0406">Ion transport</keyword>
<sequence length="392" mass="41956">MVYFMAYLGILSLILLSTALAGHFSRRIGIPAVIGQLLVGIVLGPAVLGWVQGDTFVHMFSEIGVIILMFIAGLESNLELLKKYIKPAFSVAITGVILPLCLIFLTGKLFDFHMHEAIFLGVVFSATSVSISVEVLKELGYLESKEGMTILGAAVIDDILAVIILSTFVSLFGSAATSSEPKMSFLMTLLLQVLYFVGIYFVVKWIAPYLMSLSEKIFVPSAVILMSLVIGLGMAYIAELVGLSGVVGAFFAGIAIGQTPYKTSVDHSIEPIGYAVFIPVFFVSIGLNMTFDGLGKDLLFIIALTVVAVLTKWLGCGIGAKVAGMDYNSGDIIGAGMVSRGEMALIIAQLGYESKLLSADYYSSIILVIILTTLIAPFMLKAAVKRKKKAAK</sequence>
<dbReference type="AlphaFoldDB" id="A0A0R2KT21"/>
<evidence type="ECO:0000256" key="6">
    <source>
        <dbReference type="ARBA" id="ARBA00022989"/>
    </source>
</evidence>
<dbReference type="NCBIfam" id="TIGR00932">
    <property type="entry name" value="2a37"/>
    <property type="match status" value="1"/>
</dbReference>
<evidence type="ECO:0000256" key="4">
    <source>
        <dbReference type="ARBA" id="ARBA00022449"/>
    </source>
</evidence>
<feature type="transmembrane region" description="Helical" evidence="11">
    <location>
        <begin position="298"/>
        <end position="320"/>
    </location>
</feature>